<dbReference type="InterPro" id="IPR008949">
    <property type="entry name" value="Isoprenoid_synthase_dom_sf"/>
</dbReference>
<accession>A0A7W9PVB4</accession>
<gene>
    <name evidence="2" type="ORF">FHS34_003798</name>
</gene>
<dbReference type="Pfam" id="PF19086">
    <property type="entry name" value="Terpene_syn_C_2"/>
    <property type="match status" value="1"/>
</dbReference>
<evidence type="ECO:0000256" key="1">
    <source>
        <dbReference type="SAM" id="MobiDB-lite"/>
    </source>
</evidence>
<organism evidence="2 3">
    <name type="scientific">Streptomyces echinatus</name>
    <dbReference type="NCBI Taxonomy" id="67293"/>
    <lineage>
        <taxon>Bacteria</taxon>
        <taxon>Bacillati</taxon>
        <taxon>Actinomycetota</taxon>
        <taxon>Actinomycetes</taxon>
        <taxon>Kitasatosporales</taxon>
        <taxon>Streptomycetaceae</taxon>
        <taxon>Streptomyces</taxon>
    </lineage>
</organism>
<dbReference type="AlphaFoldDB" id="A0A7W9PVB4"/>
<dbReference type="Gene3D" id="1.10.600.10">
    <property type="entry name" value="Farnesyl Diphosphate Synthase"/>
    <property type="match status" value="1"/>
</dbReference>
<feature type="compositionally biased region" description="Low complexity" evidence="1">
    <location>
        <begin position="347"/>
        <end position="356"/>
    </location>
</feature>
<protein>
    <submittedName>
        <fullName evidence="2">Uncharacterized protein</fullName>
    </submittedName>
</protein>
<comment type="caution">
    <text evidence="2">The sequence shown here is derived from an EMBL/GenBank/DDBJ whole genome shotgun (WGS) entry which is preliminary data.</text>
</comment>
<proteinExistence type="predicted"/>
<keyword evidence="3" id="KW-1185">Reference proteome</keyword>
<reference evidence="2 3" key="1">
    <citation type="submission" date="2020-08" db="EMBL/GenBank/DDBJ databases">
        <title>Genomic Encyclopedia of Type Strains, Phase III (KMG-III): the genomes of soil and plant-associated and newly described type strains.</title>
        <authorList>
            <person name="Whitman W."/>
        </authorList>
    </citation>
    <scope>NUCLEOTIDE SEQUENCE [LARGE SCALE GENOMIC DNA]</scope>
    <source>
        <strain evidence="2 3">CECT 3313</strain>
    </source>
</reference>
<dbReference type="EMBL" id="JACHJK010000006">
    <property type="protein sequence ID" value="MBB5928329.1"/>
    <property type="molecule type" value="Genomic_DNA"/>
</dbReference>
<dbReference type="Proteomes" id="UP000585836">
    <property type="component" value="Unassembled WGS sequence"/>
</dbReference>
<dbReference type="SUPFAM" id="SSF48576">
    <property type="entry name" value="Terpenoid synthases"/>
    <property type="match status" value="1"/>
</dbReference>
<sequence>MPQDTVFELPFAPDVSPDADGARRRSPDWCRGLGLVTHPVDQQRFLRWDIAGLMAAWLPRATGDRLDPAVDAVVVATFLDDQFDGPLADQPLRVAAACRAFTDVIASAGAVPAGAGPLTAAFAQVWIRLAHRASPAWLESAGQHWRWYVNAYVEEAGNRAHRHTPSRVEHFALRRRSGFVYAMLDLSQKAYGFELPPRLGRDPTVRRMPDITADVEDTLVRGVRHPGTRPHGPRAPVRQHGRRAAHRLHAQRDERLPALEPGLSALLAPGAPGRARSRHRSPDVPLTAPASRVGGRYSRTYVRSQHAPVSRSSRQLVYRYRNSRARTKRGGVSGGKGERRSSRRVSRSFSSSRSTRPPNHSPA</sequence>
<feature type="compositionally biased region" description="Basic residues" evidence="1">
    <location>
        <begin position="222"/>
        <end position="249"/>
    </location>
</feature>
<evidence type="ECO:0000313" key="2">
    <source>
        <dbReference type="EMBL" id="MBB5928329.1"/>
    </source>
</evidence>
<name>A0A7W9PVB4_9ACTN</name>
<evidence type="ECO:0000313" key="3">
    <source>
        <dbReference type="Proteomes" id="UP000585836"/>
    </source>
</evidence>
<feature type="region of interest" description="Disordered" evidence="1">
    <location>
        <begin position="222"/>
        <end position="363"/>
    </location>
</feature>